<dbReference type="EMBL" id="JAKZEL010000008">
    <property type="protein sequence ID" value="KAI4541447.1"/>
    <property type="molecule type" value="Genomic_DNA"/>
</dbReference>
<keyword evidence="2" id="KW-1185">Reference proteome</keyword>
<protein>
    <submittedName>
        <fullName evidence="1">Uncharacterized protein</fullName>
    </submittedName>
</protein>
<organism evidence="1 2">
    <name type="scientific">Ovis ammon polii</name>
    <dbReference type="NCBI Taxonomy" id="230172"/>
    <lineage>
        <taxon>Eukaryota</taxon>
        <taxon>Metazoa</taxon>
        <taxon>Chordata</taxon>
        <taxon>Craniata</taxon>
        <taxon>Vertebrata</taxon>
        <taxon>Euteleostomi</taxon>
        <taxon>Mammalia</taxon>
        <taxon>Eutheria</taxon>
        <taxon>Laurasiatheria</taxon>
        <taxon>Artiodactyla</taxon>
        <taxon>Ruminantia</taxon>
        <taxon>Pecora</taxon>
        <taxon>Bovidae</taxon>
        <taxon>Caprinae</taxon>
        <taxon>Ovis</taxon>
    </lineage>
</organism>
<dbReference type="Proteomes" id="UP001214576">
    <property type="component" value="Unassembled WGS sequence"/>
</dbReference>
<comment type="caution">
    <text evidence="1">The sequence shown here is derived from an EMBL/GenBank/DDBJ whole genome shotgun (WGS) entry which is preliminary data.</text>
</comment>
<evidence type="ECO:0000313" key="1">
    <source>
        <dbReference type="EMBL" id="KAI4541447.1"/>
    </source>
</evidence>
<name>A0AAD4UB27_OVIAM</name>
<sequence>MPRSNEAREPQLLSLCSRAQELQLPKPQGPQAGALPQERPPQREAWALQLERSLTALKTQYSRKIKILLVPVSG</sequence>
<reference evidence="1" key="1">
    <citation type="submission" date="2022-03" db="EMBL/GenBank/DDBJ databases">
        <title>Genomic analyses of argali, domestic sheep and their hybrids provide insights into chromosomal evolution, heterosis and genetic basis of agronomic traits.</title>
        <authorList>
            <person name="Li M."/>
        </authorList>
    </citation>
    <scope>NUCLEOTIDE SEQUENCE</scope>
    <source>
        <strain evidence="1">CAU-MHL-2022a</strain>
        <tissue evidence="1">Skin</tissue>
    </source>
</reference>
<evidence type="ECO:0000313" key="2">
    <source>
        <dbReference type="Proteomes" id="UP001214576"/>
    </source>
</evidence>
<dbReference type="AlphaFoldDB" id="A0AAD4UB27"/>
<proteinExistence type="predicted"/>
<accession>A0AAD4UB27</accession>
<gene>
    <name evidence="1" type="ORF">MG293_008589</name>
</gene>